<evidence type="ECO:0000313" key="3">
    <source>
        <dbReference type="Proteomes" id="UP000561011"/>
    </source>
</evidence>
<accession>A0A853EUD8</accession>
<dbReference type="AlphaFoldDB" id="A0A853EUD8"/>
<protein>
    <recommendedName>
        <fullName evidence="4">EcsC protein family protein</fullName>
    </recommendedName>
</protein>
<organism evidence="2 3">
    <name type="scientific">Sanguibacter inulinus</name>
    <dbReference type="NCBI Taxonomy" id="60922"/>
    <lineage>
        <taxon>Bacteria</taxon>
        <taxon>Bacillati</taxon>
        <taxon>Actinomycetota</taxon>
        <taxon>Actinomycetes</taxon>
        <taxon>Micrococcales</taxon>
        <taxon>Sanguibacteraceae</taxon>
        <taxon>Sanguibacter</taxon>
    </lineage>
</organism>
<evidence type="ECO:0000256" key="1">
    <source>
        <dbReference type="SAM" id="MobiDB-lite"/>
    </source>
</evidence>
<evidence type="ECO:0008006" key="4">
    <source>
        <dbReference type="Google" id="ProtNLM"/>
    </source>
</evidence>
<reference evidence="2 3" key="1">
    <citation type="submission" date="2020-07" db="EMBL/GenBank/DDBJ databases">
        <title>MOT database genomes.</title>
        <authorList>
            <person name="Joseph S."/>
            <person name="Aduse-Opoku J."/>
            <person name="Hashim A."/>
            <person name="Wade W."/>
            <person name="Curtis M."/>
        </authorList>
    </citation>
    <scope>NUCLEOTIDE SEQUENCE [LARGE SCALE GENOMIC DNA]</scope>
    <source>
        <strain evidence="2 3">DSM 100099</strain>
    </source>
</reference>
<keyword evidence="3" id="KW-1185">Reference proteome</keyword>
<sequence length="277" mass="28923">MTQKLSFARTPLIDAALDQAITLPSSTVRAHVDSLRRRNPEASPQQIVTLLTKEYSLVLQGAGGAVGAAAAFPGVGTGVSMILSGGDVATFFSASAAYALCVAEVHGVEADDLDRRRALLLATVLGESGARSVEEVSGKSAAAWGTALMTTMPKSTIRQVNKVLTRRFVKRQIAKQTSLMMGRVIPFGIGAVVGVAGGRALARTVAHQATKAFGEPPAHFAREVGPARSKASSKVYESVEPGRASKIPLVDRARRARIGRGRSSEVGSGRTSGTDES</sequence>
<dbReference type="Proteomes" id="UP000561011">
    <property type="component" value="Unassembled WGS sequence"/>
</dbReference>
<gene>
    <name evidence="2" type="ORF">HZZ10_11145</name>
</gene>
<dbReference type="EMBL" id="JACBYE010000025">
    <property type="protein sequence ID" value="NYS94070.1"/>
    <property type="molecule type" value="Genomic_DNA"/>
</dbReference>
<feature type="compositionally biased region" description="Low complexity" evidence="1">
    <location>
        <begin position="264"/>
        <end position="277"/>
    </location>
</feature>
<evidence type="ECO:0000313" key="2">
    <source>
        <dbReference type="EMBL" id="NYS94070.1"/>
    </source>
</evidence>
<name>A0A853EUD8_9MICO</name>
<proteinExistence type="predicted"/>
<dbReference type="RefSeq" id="WP_056128445.1">
    <property type="nucleotide sequence ID" value="NZ_JACBYE010000025.1"/>
</dbReference>
<feature type="region of interest" description="Disordered" evidence="1">
    <location>
        <begin position="246"/>
        <end position="277"/>
    </location>
</feature>
<comment type="caution">
    <text evidence="2">The sequence shown here is derived from an EMBL/GenBank/DDBJ whole genome shotgun (WGS) entry which is preliminary data.</text>
</comment>